<organism evidence="2 3">
    <name type="scientific">Aristolochia fimbriata</name>
    <name type="common">White veined hardy Dutchman's pipe vine</name>
    <dbReference type="NCBI Taxonomy" id="158543"/>
    <lineage>
        <taxon>Eukaryota</taxon>
        <taxon>Viridiplantae</taxon>
        <taxon>Streptophyta</taxon>
        <taxon>Embryophyta</taxon>
        <taxon>Tracheophyta</taxon>
        <taxon>Spermatophyta</taxon>
        <taxon>Magnoliopsida</taxon>
        <taxon>Magnoliidae</taxon>
        <taxon>Piperales</taxon>
        <taxon>Aristolochiaceae</taxon>
        <taxon>Aristolochia</taxon>
    </lineage>
</organism>
<dbReference type="Pfam" id="PF03108">
    <property type="entry name" value="DBD_Tnp_Mut"/>
    <property type="match status" value="1"/>
</dbReference>
<reference evidence="2 3" key="1">
    <citation type="submission" date="2021-07" db="EMBL/GenBank/DDBJ databases">
        <title>The Aristolochia fimbriata genome: insights into angiosperm evolution, floral development and chemical biosynthesis.</title>
        <authorList>
            <person name="Jiao Y."/>
        </authorList>
    </citation>
    <scope>NUCLEOTIDE SEQUENCE [LARGE SCALE GENOMIC DNA]</scope>
    <source>
        <strain evidence="2">IBCAS-2021</strain>
        <tissue evidence="2">Leaf</tissue>
    </source>
</reference>
<keyword evidence="3" id="KW-1185">Reference proteome</keyword>
<sequence>MSSKITILCWHGCRFEREHGNIVNHYGGESILSSIDSTSSFQVFMTKLYELTGWNPANDLILVRVRIQLKPGVYRYVEVKNDENLATSFSLVLTGIVFVLELVLERSSSQHREEVGMQSEVLCRNGQFKERCSQVQGNQNIGGDEYYFPRDACSVNLQENVPKHLKRKIRHVAGTGSPSRNVVESHANMTQSSRGNGMRANKYCAQNDGNDNFGYVGSETHAKDHNKEPLKANMDRDATPGDIRAGITFPDKETLERCLQRYSVESHFQFRVVRSTHSMYHVKCIKDECPWRVYASYSMPIQKFMIRSYYGDHKCVTSRFITNEIMPMVKRNLTLSLDDICKIIKDKYRIDITYEKAREARYAAYKAVFGGWVEWSNFLPKFFNAVRETNPNSIHVLCCEQVGNKRMFKSVFWAFGPSINGFRYCRPVICLDGIRLNRKYPRYLLVATTLDGDNGLFPLAFAIVKSESETTWQWFLTCLDQFVICG</sequence>
<evidence type="ECO:0000313" key="3">
    <source>
        <dbReference type="Proteomes" id="UP000825729"/>
    </source>
</evidence>
<accession>A0AAV7ENJ5</accession>
<evidence type="ECO:0000259" key="1">
    <source>
        <dbReference type="Pfam" id="PF03108"/>
    </source>
</evidence>
<name>A0AAV7ENJ5_ARIFI</name>
<proteinExistence type="predicted"/>
<dbReference type="InterPro" id="IPR004332">
    <property type="entry name" value="Transposase_MuDR"/>
</dbReference>
<feature type="domain" description="Transposase MuDR plant" evidence="1">
    <location>
        <begin position="243"/>
        <end position="306"/>
    </location>
</feature>
<comment type="caution">
    <text evidence="2">The sequence shown here is derived from an EMBL/GenBank/DDBJ whole genome shotgun (WGS) entry which is preliminary data.</text>
</comment>
<dbReference type="Proteomes" id="UP000825729">
    <property type="component" value="Unassembled WGS sequence"/>
</dbReference>
<dbReference type="EMBL" id="JAINDJ010000004">
    <property type="protein sequence ID" value="KAG9449296.1"/>
    <property type="molecule type" value="Genomic_DNA"/>
</dbReference>
<evidence type="ECO:0000313" key="2">
    <source>
        <dbReference type="EMBL" id="KAG9449296.1"/>
    </source>
</evidence>
<dbReference type="AlphaFoldDB" id="A0AAV7ENJ5"/>
<dbReference type="PANTHER" id="PTHR31973">
    <property type="entry name" value="POLYPROTEIN, PUTATIVE-RELATED"/>
    <property type="match status" value="1"/>
</dbReference>
<gene>
    <name evidence="2" type="ORF">H6P81_009261</name>
</gene>
<protein>
    <recommendedName>
        <fullName evidence="1">Transposase MuDR plant domain-containing protein</fullName>
    </recommendedName>
</protein>
<dbReference type="PANTHER" id="PTHR31973:SF195">
    <property type="entry name" value="MUDR FAMILY TRANSPOSASE"/>
    <property type="match status" value="1"/>
</dbReference>